<sequence length="43" mass="4904">KDRHNQETCNSLIPCHILLETHSSNIYNPIEYTLTSVCSSTQL</sequence>
<dbReference type="EMBL" id="CAJVQB010160648">
    <property type="protein sequence ID" value="CAG8856488.1"/>
    <property type="molecule type" value="Genomic_DNA"/>
</dbReference>
<feature type="non-terminal residue" evidence="1">
    <location>
        <position position="43"/>
    </location>
</feature>
<name>A0ABN7XMD3_GIGMA</name>
<keyword evidence="2" id="KW-1185">Reference proteome</keyword>
<evidence type="ECO:0000313" key="1">
    <source>
        <dbReference type="EMBL" id="CAG8856488.1"/>
    </source>
</evidence>
<reference evidence="1 2" key="1">
    <citation type="submission" date="2021-06" db="EMBL/GenBank/DDBJ databases">
        <authorList>
            <person name="Kallberg Y."/>
            <person name="Tangrot J."/>
            <person name="Rosling A."/>
        </authorList>
    </citation>
    <scope>NUCLEOTIDE SEQUENCE [LARGE SCALE GENOMIC DNA]</scope>
    <source>
        <strain evidence="1 2">120-4 pot B 10/14</strain>
    </source>
</reference>
<dbReference type="Proteomes" id="UP000789901">
    <property type="component" value="Unassembled WGS sequence"/>
</dbReference>
<evidence type="ECO:0000313" key="2">
    <source>
        <dbReference type="Proteomes" id="UP000789901"/>
    </source>
</evidence>
<accession>A0ABN7XMD3</accession>
<organism evidence="1 2">
    <name type="scientific">Gigaspora margarita</name>
    <dbReference type="NCBI Taxonomy" id="4874"/>
    <lineage>
        <taxon>Eukaryota</taxon>
        <taxon>Fungi</taxon>
        <taxon>Fungi incertae sedis</taxon>
        <taxon>Mucoromycota</taxon>
        <taxon>Glomeromycotina</taxon>
        <taxon>Glomeromycetes</taxon>
        <taxon>Diversisporales</taxon>
        <taxon>Gigasporaceae</taxon>
        <taxon>Gigaspora</taxon>
    </lineage>
</organism>
<protein>
    <submittedName>
        <fullName evidence="1">34318_t:CDS:1</fullName>
    </submittedName>
</protein>
<gene>
    <name evidence="1" type="ORF">GMARGA_LOCUS45309</name>
</gene>
<comment type="caution">
    <text evidence="1">The sequence shown here is derived from an EMBL/GenBank/DDBJ whole genome shotgun (WGS) entry which is preliminary data.</text>
</comment>
<feature type="non-terminal residue" evidence="1">
    <location>
        <position position="1"/>
    </location>
</feature>
<proteinExistence type="predicted"/>